<keyword evidence="3" id="KW-1185">Reference proteome</keyword>
<evidence type="ECO:0000313" key="2">
    <source>
        <dbReference type="EMBL" id="MED6106077.1"/>
    </source>
</evidence>
<dbReference type="InterPro" id="IPR006527">
    <property type="entry name" value="F-box-assoc_dom_typ1"/>
</dbReference>
<accession>A0ABU6Q3I5</accession>
<reference evidence="2 3" key="1">
    <citation type="journal article" date="2023" name="Plants (Basel)">
        <title>Bridging the Gap: Combining Genomics and Transcriptomics Approaches to Understand Stylosanthes scabra, an Orphan Legume from the Brazilian Caatinga.</title>
        <authorList>
            <person name="Ferreira-Neto J.R.C."/>
            <person name="da Silva M.D."/>
            <person name="Binneck E."/>
            <person name="de Melo N.F."/>
            <person name="da Silva R.H."/>
            <person name="de Melo A.L.T.M."/>
            <person name="Pandolfi V."/>
            <person name="Bustamante F.O."/>
            <person name="Brasileiro-Vidal A.C."/>
            <person name="Benko-Iseppon A.M."/>
        </authorList>
    </citation>
    <scope>NUCLEOTIDE SEQUENCE [LARGE SCALE GENOMIC DNA]</scope>
    <source>
        <tissue evidence="2">Leaves</tissue>
    </source>
</reference>
<gene>
    <name evidence="2" type="ORF">PIB30_001470</name>
</gene>
<organism evidence="2 3">
    <name type="scientific">Stylosanthes scabra</name>
    <dbReference type="NCBI Taxonomy" id="79078"/>
    <lineage>
        <taxon>Eukaryota</taxon>
        <taxon>Viridiplantae</taxon>
        <taxon>Streptophyta</taxon>
        <taxon>Embryophyta</taxon>
        <taxon>Tracheophyta</taxon>
        <taxon>Spermatophyta</taxon>
        <taxon>Magnoliopsida</taxon>
        <taxon>eudicotyledons</taxon>
        <taxon>Gunneridae</taxon>
        <taxon>Pentapetalae</taxon>
        <taxon>rosids</taxon>
        <taxon>fabids</taxon>
        <taxon>Fabales</taxon>
        <taxon>Fabaceae</taxon>
        <taxon>Papilionoideae</taxon>
        <taxon>50 kb inversion clade</taxon>
        <taxon>dalbergioids sensu lato</taxon>
        <taxon>Dalbergieae</taxon>
        <taxon>Pterocarpus clade</taxon>
        <taxon>Stylosanthes</taxon>
    </lineage>
</organism>
<dbReference type="InterPro" id="IPR017451">
    <property type="entry name" value="F-box-assoc_interact_dom"/>
</dbReference>
<comment type="caution">
    <text evidence="2">The sequence shown here is derived from an EMBL/GenBank/DDBJ whole genome shotgun (WGS) entry which is preliminary data.</text>
</comment>
<protein>
    <recommendedName>
        <fullName evidence="1">F-box associated beta-propeller type 1 domain-containing protein</fullName>
    </recommendedName>
</protein>
<dbReference type="NCBIfam" id="TIGR01640">
    <property type="entry name" value="F_box_assoc_1"/>
    <property type="match status" value="1"/>
</dbReference>
<proteinExistence type="predicted"/>
<evidence type="ECO:0000313" key="3">
    <source>
        <dbReference type="Proteomes" id="UP001341840"/>
    </source>
</evidence>
<feature type="domain" description="F-box associated beta-propeller type 1" evidence="1">
    <location>
        <begin position="76"/>
        <end position="179"/>
    </location>
</feature>
<evidence type="ECO:0000259" key="1">
    <source>
        <dbReference type="Pfam" id="PF07734"/>
    </source>
</evidence>
<name>A0ABU6Q3I5_9FABA</name>
<sequence>MAFCPLRNCIFNTLLFPPKDVSSSKILMYTMLEWWTLTQSSHLNSASSAMKNRTLFTQRMETINRLLQRFSYYCHIVRNVYPVEKTWNSLKPLRITLLSGFGYDESKDDYLVIAAWKDKKEENHFDFYSLRTNSWKSLEVALPNKPRRRDPGLFFNGAFHWLPEDVNDDTILVFDIKKKELFGDTFARKGDNFLPCQSGSFVRVPSLVYHH</sequence>
<dbReference type="Pfam" id="PF07734">
    <property type="entry name" value="FBA_1"/>
    <property type="match status" value="1"/>
</dbReference>
<dbReference type="Proteomes" id="UP001341840">
    <property type="component" value="Unassembled WGS sequence"/>
</dbReference>
<dbReference type="EMBL" id="JASCZI010000003">
    <property type="protein sequence ID" value="MED6106077.1"/>
    <property type="molecule type" value="Genomic_DNA"/>
</dbReference>